<dbReference type="Gene3D" id="3.40.50.1360">
    <property type="match status" value="1"/>
</dbReference>
<dbReference type="EMBL" id="JAOPGA020001102">
    <property type="protein sequence ID" value="KAL0485098.1"/>
    <property type="molecule type" value="Genomic_DNA"/>
</dbReference>
<dbReference type="AlphaFoldDB" id="A0AAW2Z779"/>
<accession>A0AAW2Z779</accession>
<dbReference type="InterPro" id="IPR004788">
    <property type="entry name" value="Ribose5P_isomerase_type_A"/>
</dbReference>
<keyword evidence="5 7" id="KW-0413">Isomerase</keyword>
<dbReference type="GO" id="GO:0004751">
    <property type="term" value="F:ribose-5-phosphate isomerase activity"/>
    <property type="evidence" value="ECO:0007669"/>
    <property type="project" value="UniProtKB-EC"/>
</dbReference>
<dbReference type="Proteomes" id="UP001431209">
    <property type="component" value="Unassembled WGS sequence"/>
</dbReference>
<dbReference type="Pfam" id="PF06026">
    <property type="entry name" value="Rib_5-P_isom_A"/>
    <property type="match status" value="1"/>
</dbReference>
<evidence type="ECO:0000256" key="5">
    <source>
        <dbReference type="ARBA" id="ARBA00023235"/>
    </source>
</evidence>
<keyword evidence="8" id="KW-1185">Reference proteome</keyword>
<dbReference type="GO" id="GO:0005737">
    <property type="term" value="C:cytoplasm"/>
    <property type="evidence" value="ECO:0007669"/>
    <property type="project" value="TreeGrafter"/>
</dbReference>
<dbReference type="FunFam" id="3.40.50.1360:FF:000001">
    <property type="entry name" value="Ribose-5-phosphate isomerase A"/>
    <property type="match status" value="1"/>
</dbReference>
<dbReference type="FunFam" id="3.30.70.260:FF:000018">
    <property type="entry name" value="Ribose-5-phosphate isomerase A"/>
    <property type="match status" value="1"/>
</dbReference>
<reference evidence="7 8" key="1">
    <citation type="submission" date="2024-03" db="EMBL/GenBank/DDBJ databases">
        <title>The Acrasis kona genome and developmental transcriptomes reveal deep origins of eukaryotic multicellular pathways.</title>
        <authorList>
            <person name="Sheikh S."/>
            <person name="Fu C.-J."/>
            <person name="Brown M.W."/>
            <person name="Baldauf S.L."/>
        </authorList>
    </citation>
    <scope>NUCLEOTIDE SEQUENCE [LARGE SCALE GENOMIC DNA]</scope>
    <source>
        <strain evidence="7 8">ATCC MYA-3509</strain>
    </source>
</reference>
<dbReference type="GO" id="GO:0009052">
    <property type="term" value="P:pentose-phosphate shunt, non-oxidative branch"/>
    <property type="evidence" value="ECO:0007669"/>
    <property type="project" value="InterPro"/>
</dbReference>
<dbReference type="SUPFAM" id="SSF75445">
    <property type="entry name" value="D-ribose-5-phosphate isomerase (RpiA), lid domain"/>
    <property type="match status" value="1"/>
</dbReference>
<dbReference type="NCBIfam" id="TIGR00021">
    <property type="entry name" value="rpiA"/>
    <property type="match status" value="1"/>
</dbReference>
<organism evidence="7 8">
    <name type="scientific">Acrasis kona</name>
    <dbReference type="NCBI Taxonomy" id="1008807"/>
    <lineage>
        <taxon>Eukaryota</taxon>
        <taxon>Discoba</taxon>
        <taxon>Heterolobosea</taxon>
        <taxon>Tetramitia</taxon>
        <taxon>Eutetramitia</taxon>
        <taxon>Acrasidae</taxon>
        <taxon>Acrasis</taxon>
    </lineage>
</organism>
<evidence type="ECO:0000313" key="7">
    <source>
        <dbReference type="EMBL" id="KAL0485098.1"/>
    </source>
</evidence>
<protein>
    <recommendedName>
        <fullName evidence="4">ribose-5-phosphate isomerase</fullName>
        <ecNumber evidence="4">5.3.1.6</ecNumber>
    </recommendedName>
    <alternativeName>
        <fullName evidence="6">Phosphoriboisomerase</fullName>
    </alternativeName>
</protein>
<comment type="caution">
    <text evidence="7">The sequence shown here is derived from an EMBL/GenBank/DDBJ whole genome shotgun (WGS) entry which is preliminary data.</text>
</comment>
<evidence type="ECO:0000256" key="3">
    <source>
        <dbReference type="ARBA" id="ARBA00008088"/>
    </source>
</evidence>
<name>A0AAW2Z779_9EUKA</name>
<dbReference type="PANTHER" id="PTHR11934">
    <property type="entry name" value="RIBOSE-5-PHOSPHATE ISOMERASE"/>
    <property type="match status" value="1"/>
</dbReference>
<evidence type="ECO:0000256" key="1">
    <source>
        <dbReference type="ARBA" id="ARBA00001713"/>
    </source>
</evidence>
<proteinExistence type="inferred from homology"/>
<dbReference type="HAMAP" id="MF_00170">
    <property type="entry name" value="Rib_5P_isom_A"/>
    <property type="match status" value="1"/>
</dbReference>
<dbReference type="PANTHER" id="PTHR11934:SF0">
    <property type="entry name" value="RIBOSE-5-PHOSPHATE ISOMERASE"/>
    <property type="match status" value="1"/>
</dbReference>
<evidence type="ECO:0000313" key="8">
    <source>
        <dbReference type="Proteomes" id="UP001431209"/>
    </source>
</evidence>
<dbReference type="CDD" id="cd01398">
    <property type="entry name" value="RPI_A"/>
    <property type="match status" value="1"/>
</dbReference>
<dbReference type="EC" id="5.3.1.6" evidence="4"/>
<dbReference type="SUPFAM" id="SSF100950">
    <property type="entry name" value="NagB/RpiA/CoA transferase-like"/>
    <property type="match status" value="1"/>
</dbReference>
<dbReference type="InterPro" id="IPR020672">
    <property type="entry name" value="Ribose5P_isomerase_typA_subgr"/>
</dbReference>
<gene>
    <name evidence="7" type="ORF">AKO1_011813</name>
</gene>
<comment type="similarity">
    <text evidence="3">Belongs to the ribose 5-phosphate isomerase family.</text>
</comment>
<comment type="pathway">
    <text evidence="2">Carbohydrate degradation; pentose phosphate pathway; D-ribose 5-phosphate from D-ribulose 5-phosphate (non-oxidative stage): step 1/1.</text>
</comment>
<comment type="catalytic activity">
    <reaction evidence="1">
        <text>aldehydo-D-ribose 5-phosphate = D-ribulose 5-phosphate</text>
        <dbReference type="Rhea" id="RHEA:14657"/>
        <dbReference type="ChEBI" id="CHEBI:58121"/>
        <dbReference type="ChEBI" id="CHEBI:58273"/>
        <dbReference type="EC" id="5.3.1.6"/>
    </reaction>
</comment>
<dbReference type="Gene3D" id="3.30.70.260">
    <property type="match status" value="1"/>
</dbReference>
<dbReference type="NCBIfam" id="NF001924">
    <property type="entry name" value="PRK00702.1"/>
    <property type="match status" value="1"/>
</dbReference>
<evidence type="ECO:0000256" key="2">
    <source>
        <dbReference type="ARBA" id="ARBA00004988"/>
    </source>
</evidence>
<evidence type="ECO:0000256" key="6">
    <source>
        <dbReference type="ARBA" id="ARBA00029734"/>
    </source>
</evidence>
<evidence type="ECO:0000256" key="4">
    <source>
        <dbReference type="ARBA" id="ARBA00011959"/>
    </source>
</evidence>
<dbReference type="GO" id="GO:0006014">
    <property type="term" value="P:D-ribose metabolic process"/>
    <property type="evidence" value="ECO:0007669"/>
    <property type="project" value="TreeGrafter"/>
</dbReference>
<sequence>MEEQDAKRIAGYAAVDEFVKNNQVVGIGAGSTVPFCVERIKQRVDEEGLSLVCIPSGYQAKQLILDHGLILSDLSQHPDIDVAIDGADEIDKDLNLIKGGGGCQLQEKILASCAKLLIIVADFHKESQNLGEYWKRGVPVEVIPMAVVPVMNKVKKLGGNPVIRFGVMKAGPVVTDNGNLVVDVDFGIIQNPNELNEQLTRIPGVVETGLFIGMADKVFIGQADGGLHTIVRK</sequence>
<dbReference type="InterPro" id="IPR037171">
    <property type="entry name" value="NagB/RpiA_transferase-like"/>
</dbReference>